<keyword evidence="1" id="KW-1133">Transmembrane helix</keyword>
<dbReference type="Proteomes" id="UP000229972">
    <property type="component" value="Unassembled WGS sequence"/>
</dbReference>
<dbReference type="EMBL" id="PFAL01000025">
    <property type="protein sequence ID" value="PIR95388.1"/>
    <property type="molecule type" value="Genomic_DNA"/>
</dbReference>
<dbReference type="AlphaFoldDB" id="A0A2H0V8I4"/>
<reference evidence="3" key="1">
    <citation type="submission" date="2017-09" db="EMBL/GenBank/DDBJ databases">
        <title>Depth-based differentiation of microbial function through sediment-hosted aquifers and enrichment of novel symbionts in the deep terrestrial subsurface.</title>
        <authorList>
            <person name="Probst A.J."/>
            <person name="Ladd B."/>
            <person name="Jarett J.K."/>
            <person name="Geller-Mcgrath D.E."/>
            <person name="Sieber C.M.K."/>
            <person name="Emerson J.B."/>
            <person name="Anantharaman K."/>
            <person name="Thomas B.C."/>
            <person name="Malmstrom R."/>
            <person name="Stieglmeier M."/>
            <person name="Klingl A."/>
            <person name="Woyke T."/>
            <person name="Ryan C.M."/>
            <person name="Banfield J.F."/>
        </authorList>
    </citation>
    <scope>NUCLEOTIDE SEQUENCE [LARGE SCALE GENOMIC DNA]</scope>
</reference>
<sequence length="223" mass="24303">MGRFVLPFPLFCGIILNKKSLIFMAKNLDYQLLHRGGEDDKSAAKAGDLRAAQRSEQAPTPLDAVETLREVVLREKRKKEEQKKSGGAQSKIAGVMSSPIKLFTAKLLKQSWFHLADSFGLTLLYINIHAFLGVVLGHSMFCKLGEEWNMGDSMMGATKEGSGGQEMSGTVELMALGALDVMAILIIVAIFAVISLIINVIDNPLENISTIFGFLWGILTGSN</sequence>
<evidence type="ECO:0000313" key="2">
    <source>
        <dbReference type="EMBL" id="PIR95388.1"/>
    </source>
</evidence>
<keyword evidence="1" id="KW-0472">Membrane</keyword>
<evidence type="ECO:0000313" key="3">
    <source>
        <dbReference type="Proteomes" id="UP000229972"/>
    </source>
</evidence>
<organism evidence="2 3">
    <name type="scientific">Candidatus Falkowbacteria bacterium CG10_big_fil_rev_8_21_14_0_10_37_18</name>
    <dbReference type="NCBI Taxonomy" id="1974562"/>
    <lineage>
        <taxon>Bacteria</taxon>
        <taxon>Candidatus Falkowiibacteriota</taxon>
    </lineage>
</organism>
<keyword evidence="1" id="KW-0812">Transmembrane</keyword>
<feature type="transmembrane region" description="Helical" evidence="1">
    <location>
        <begin position="119"/>
        <end position="141"/>
    </location>
</feature>
<comment type="caution">
    <text evidence="2">The sequence shown here is derived from an EMBL/GenBank/DDBJ whole genome shotgun (WGS) entry which is preliminary data.</text>
</comment>
<proteinExistence type="predicted"/>
<accession>A0A2H0V8I4</accession>
<name>A0A2H0V8I4_9BACT</name>
<protein>
    <submittedName>
        <fullName evidence="2">Uncharacterized protein</fullName>
    </submittedName>
</protein>
<evidence type="ECO:0000256" key="1">
    <source>
        <dbReference type="SAM" id="Phobius"/>
    </source>
</evidence>
<gene>
    <name evidence="2" type="ORF">COT93_02750</name>
</gene>
<feature type="transmembrane region" description="Helical" evidence="1">
    <location>
        <begin position="181"/>
        <end position="201"/>
    </location>
</feature>